<protein>
    <submittedName>
        <fullName evidence="1">Uncharacterized protein</fullName>
    </submittedName>
</protein>
<organism evidence="1 2">
    <name type="scientific">Pristionchus fissidentatus</name>
    <dbReference type="NCBI Taxonomy" id="1538716"/>
    <lineage>
        <taxon>Eukaryota</taxon>
        <taxon>Metazoa</taxon>
        <taxon>Ecdysozoa</taxon>
        <taxon>Nematoda</taxon>
        <taxon>Chromadorea</taxon>
        <taxon>Rhabditida</taxon>
        <taxon>Rhabditina</taxon>
        <taxon>Diplogasteromorpha</taxon>
        <taxon>Diplogasteroidea</taxon>
        <taxon>Neodiplogasteridae</taxon>
        <taxon>Pristionchus</taxon>
    </lineage>
</organism>
<evidence type="ECO:0000313" key="1">
    <source>
        <dbReference type="EMBL" id="GMT10839.1"/>
    </source>
</evidence>
<name>A0AAV5UYL3_9BILA</name>
<comment type="caution">
    <text evidence="1">The sequence shown here is derived from an EMBL/GenBank/DDBJ whole genome shotgun (WGS) entry which is preliminary data.</text>
</comment>
<sequence>GLAVECHNSVIRCLEGEHERIKRAKLDEESVVDHAYQDCRATMFSCLQPIIEAKENDKCTSIARSMSTSVNIYMELLSEVHGQSIKDVYPIVSSRLLIVCNHSTVALVSCAKSFDTCAKNNQHDNPELYNYVRRIKIECHRSLSKCIDDATIYETSELCAEARNLAMSRIREID</sequence>
<reference evidence="1" key="1">
    <citation type="submission" date="2023-10" db="EMBL/GenBank/DDBJ databases">
        <title>Genome assembly of Pristionchus species.</title>
        <authorList>
            <person name="Yoshida K."/>
            <person name="Sommer R.J."/>
        </authorList>
    </citation>
    <scope>NUCLEOTIDE SEQUENCE</scope>
    <source>
        <strain evidence="1">RS5133</strain>
    </source>
</reference>
<proteinExistence type="predicted"/>
<gene>
    <name evidence="1" type="ORF">PFISCL1PPCAC_2136</name>
</gene>
<evidence type="ECO:0000313" key="2">
    <source>
        <dbReference type="Proteomes" id="UP001432322"/>
    </source>
</evidence>
<feature type="non-terminal residue" evidence="1">
    <location>
        <position position="1"/>
    </location>
</feature>
<dbReference type="Proteomes" id="UP001432322">
    <property type="component" value="Unassembled WGS sequence"/>
</dbReference>
<feature type="non-terminal residue" evidence="1">
    <location>
        <position position="174"/>
    </location>
</feature>
<dbReference type="EMBL" id="BTSY01000001">
    <property type="protein sequence ID" value="GMT10839.1"/>
    <property type="molecule type" value="Genomic_DNA"/>
</dbReference>
<keyword evidence="2" id="KW-1185">Reference proteome</keyword>
<dbReference type="AlphaFoldDB" id="A0AAV5UYL3"/>
<accession>A0AAV5UYL3</accession>